<protein>
    <submittedName>
        <fullName evidence="1">Uncharacterized protein</fullName>
    </submittedName>
</protein>
<dbReference type="OrthoDB" id="10422625at2759"/>
<organism evidence="1 2">
    <name type="scientific">Gibberella nygamai</name>
    <name type="common">Bean root rot disease fungus</name>
    <name type="synonym">Fusarium nygamai</name>
    <dbReference type="NCBI Taxonomy" id="42673"/>
    <lineage>
        <taxon>Eukaryota</taxon>
        <taxon>Fungi</taxon>
        <taxon>Dikarya</taxon>
        <taxon>Ascomycota</taxon>
        <taxon>Pezizomycotina</taxon>
        <taxon>Sordariomycetes</taxon>
        <taxon>Hypocreomycetidae</taxon>
        <taxon>Hypocreales</taxon>
        <taxon>Nectriaceae</taxon>
        <taxon>Fusarium</taxon>
        <taxon>Fusarium fujikuroi species complex</taxon>
    </lineage>
</organism>
<sequence>MLPIRRAFLSTSSVASLPPALIPLKRPIQSTPDYMPDQFNRCFQNICSLRDHGRFVDATVEARDLIGRNMQQKRLAHLLLASLELFSRGSVSKTVATCAELEVDIVRLIRRDCDNLAPVDFQLIFVWFQTLVEIYLRRSTLCDLPTLLNFSTMSSGLPPIFENDGKSEWRKTAEGESQDMLQRNWAQFRILRGKYCSQARSAESFDLFSVAWMLYEMADRDCQQLSALEDDYNEVKRFAESSDLSSLKKAITHCWCAKVAIDSNLPQEEVESELVAIAMCLPPETCRTGLEHTVAAFASLMAKDWEGETISDLFPIGAAIENQIMNRVHLCSELQAVVIDDSDMAVLHRELTQARESVRVEGLWKQFASIEKMLALENMMTSDAETERQRYLALARITEAHSMGPVYLFDAQTRAFTITQARKFARLQGEMGVATELPEITWYEGFFQRYPDYDWEADCASARMQLLRHYAVLNDTEKFKHNLCCIITLCLGLSGSVFPIMQAALDSGIDQLANLVQGKDEVIPNNITPAQERFGETIGLSSQFTEAAHNRKPTGIDPSDMRRALDQYFPGVGDYPNTWDRLAATNGLLSALGIWSGKAEPRNAEDIEHLDQIVRKALKYSDKRNK</sequence>
<dbReference type="Proteomes" id="UP000236664">
    <property type="component" value="Unassembled WGS sequence"/>
</dbReference>
<gene>
    <name evidence="1" type="ORF">FNYG_07376</name>
</gene>
<name>A0A2K0WAI6_GIBNY</name>
<reference evidence="1 2" key="1">
    <citation type="submission" date="2017-06" db="EMBL/GenBank/DDBJ databases">
        <title>Genome of Fusarium nygamai isolate CS10214.</title>
        <authorList>
            <person name="Gardiner D.M."/>
            <person name="Obanor F."/>
            <person name="Kazan K."/>
        </authorList>
    </citation>
    <scope>NUCLEOTIDE SEQUENCE [LARGE SCALE GENOMIC DNA]</scope>
    <source>
        <strain evidence="1 2">CS10214</strain>
    </source>
</reference>
<keyword evidence="2" id="KW-1185">Reference proteome</keyword>
<accession>A0A2K0WAI6</accession>
<evidence type="ECO:0000313" key="1">
    <source>
        <dbReference type="EMBL" id="PNP79300.1"/>
    </source>
</evidence>
<comment type="caution">
    <text evidence="1">The sequence shown here is derived from an EMBL/GenBank/DDBJ whole genome shotgun (WGS) entry which is preliminary data.</text>
</comment>
<dbReference type="EMBL" id="MTQA01000092">
    <property type="protein sequence ID" value="PNP79300.1"/>
    <property type="molecule type" value="Genomic_DNA"/>
</dbReference>
<proteinExistence type="predicted"/>
<evidence type="ECO:0000313" key="2">
    <source>
        <dbReference type="Proteomes" id="UP000236664"/>
    </source>
</evidence>
<dbReference type="AlphaFoldDB" id="A0A2K0WAI6"/>